<evidence type="ECO:0000313" key="2">
    <source>
        <dbReference type="Proteomes" id="UP000267342"/>
    </source>
</evidence>
<dbReference type="InterPro" id="IPR016039">
    <property type="entry name" value="Thiolase-like"/>
</dbReference>
<dbReference type="Gene3D" id="3.40.47.10">
    <property type="match status" value="1"/>
</dbReference>
<organism evidence="1 2">
    <name type="scientific">Zymobacter palmae</name>
    <dbReference type="NCBI Taxonomy" id="33074"/>
    <lineage>
        <taxon>Bacteria</taxon>
        <taxon>Pseudomonadati</taxon>
        <taxon>Pseudomonadota</taxon>
        <taxon>Gammaproteobacteria</taxon>
        <taxon>Oceanospirillales</taxon>
        <taxon>Halomonadaceae</taxon>
        <taxon>Zymobacter group</taxon>
        <taxon>Zymobacter</taxon>
    </lineage>
</organism>
<dbReference type="Proteomes" id="UP000267342">
    <property type="component" value="Chromosome"/>
</dbReference>
<dbReference type="KEGG" id="zpl:ZBT109_0366"/>
<dbReference type="STRING" id="1123510.GCA_000620025_00573"/>
<dbReference type="EMBL" id="AP018933">
    <property type="protein sequence ID" value="BBG29155.1"/>
    <property type="molecule type" value="Genomic_DNA"/>
</dbReference>
<name>A0A348HC03_9GAMM</name>
<accession>A0A348HC03</accession>
<dbReference type="GO" id="GO:0016746">
    <property type="term" value="F:acyltransferase activity"/>
    <property type="evidence" value="ECO:0007669"/>
    <property type="project" value="InterPro"/>
</dbReference>
<proteinExistence type="predicted"/>
<dbReference type="AlphaFoldDB" id="A0A348HC03"/>
<keyword evidence="2" id="KW-1185">Reference proteome</keyword>
<sequence length="178" mass="18474">MSTLASFNPHTLLAIGEGTASAPDLASMKPTQKASLYADPLSWLVLSAVENAVASTREALDASRRTVGHIVISDTCTLHTLHAIARTVPSGHVSPLKFSGACPGLICCLPSQLLGFSGPSIALSMPGLLGQPHAMTLAQTWLKDQAASHVIVTVHHADASGHRVTSTVFTCATSGETR</sequence>
<gene>
    <name evidence="1" type="ORF">ZBT109_0366</name>
</gene>
<dbReference type="RefSeq" id="WP_027704559.1">
    <property type="nucleotide sequence ID" value="NZ_AP018933.1"/>
</dbReference>
<evidence type="ECO:0000313" key="1">
    <source>
        <dbReference type="EMBL" id="BBG29155.1"/>
    </source>
</evidence>
<reference evidence="1 2" key="1">
    <citation type="submission" date="2018-09" db="EMBL/GenBank/DDBJ databases">
        <title>Zymobacter palmae IAM14233 (=T109) whole genome analysis.</title>
        <authorList>
            <person name="Yanase H."/>
        </authorList>
    </citation>
    <scope>NUCLEOTIDE SEQUENCE [LARGE SCALE GENOMIC DNA]</scope>
    <source>
        <strain evidence="1 2">IAM14233</strain>
    </source>
</reference>
<protein>
    <submittedName>
        <fullName evidence="1">Transcriptional regulator</fullName>
    </submittedName>
</protein>
<dbReference type="OrthoDB" id="4225324at2"/>